<sequence>MVPKPHSLPLFFLPHTTVLLPGVVLALATSRPDNAALVAKLYKAANATGVGDRINSLVGCVSLRLSVDESDAGGDITAVDDRLAEQPSNSSAVVKAKNHDDQSFYDYGCMARIIRLDRTVSGGLQVVMEGLSRFHIAGITQQTPYYIAEVEHFKETPLDSSDIPTYTVVAQLKRLSRDLIAVLRSLSSSSAVTPLPSGSSPLTSNIGALRRLESLINNSPFQDAGKVADLMLFALDVPVEEKLQFLQTEDINIRLEKAVELLSRQLNMIKLSQKINTSVDSSLNKKQRDFLLRQQLKAIRQELGEKDGDGNDEDDYTELAKKLEAAKLTAEASRVVQRELKRLKRMHPTQAEYQVCRTYLETLAEIPWSTATDDKIDGATIRAAKDQLDHDHYGLESVKRRLLEYLAVVRLKSRGQEHSVIEKAPILLLVGPPGVGKTSLARSIATALGRKFHRISLGGVRDEAEIRGHRRTYVGAMPGLIVQGLRKVGVVNPVFLLDEIDKVGENNFHGDPSAAMLEVLDPEQNHAFNDHYVNIPIDLSKTLFIATANSTDTISPPLLDRMEMIRLSGYTYLEKLHIAQQYLLPKQISANGLGTGQVQVSDDVLLKVATSYTREAGVRNLEREIATVCRGKAVEYAESLEPVSSGTQKNNKYNPIVTVDDLETFLGMEKFESEIASRENRPGVVTGLAYMGTGNGGLLFIEASKYPSCGSGGGGLQLTGNLGDVIKESAMIALTWVRAHGFELQLVDARTENPLANNDIHIHAPAGAIPKDGPSAGVAMTVALVSLLAMRPVPSDVAMTGEITLRGQILPVGGIKEKVLAAHRAGIRKIILPARNKKDVEHDMPSNVKAEVAFVYVGNMWDVLNELWPETVRPVAIVESRL</sequence>
<keyword evidence="1" id="KW-0645">Protease</keyword>
<comment type="caution">
    <text evidence="1">The sequence shown here is derived from an EMBL/GenBank/DDBJ whole genome shotgun (WGS) entry which is preliminary data.</text>
</comment>
<keyword evidence="1" id="KW-0378">Hydrolase</keyword>
<reference evidence="2" key="1">
    <citation type="journal article" date="2024" name="Front. Bioeng. Biotechnol.">
        <title>Genome-scale model development and genomic sequencing of the oleaginous clade Lipomyces.</title>
        <authorList>
            <person name="Czajka J.J."/>
            <person name="Han Y."/>
            <person name="Kim J."/>
            <person name="Mondo S.J."/>
            <person name="Hofstad B.A."/>
            <person name="Robles A."/>
            <person name="Haridas S."/>
            <person name="Riley R."/>
            <person name="LaButti K."/>
            <person name="Pangilinan J."/>
            <person name="Andreopoulos W."/>
            <person name="Lipzen A."/>
            <person name="Yan J."/>
            <person name="Wang M."/>
            <person name="Ng V."/>
            <person name="Grigoriev I.V."/>
            <person name="Spatafora J.W."/>
            <person name="Magnuson J.K."/>
            <person name="Baker S.E."/>
            <person name="Pomraning K.R."/>
        </authorList>
    </citation>
    <scope>NUCLEOTIDE SEQUENCE [LARGE SCALE GENOMIC DNA]</scope>
    <source>
        <strain evidence="2">CBS 7786</strain>
    </source>
</reference>
<organism evidence="1 2">
    <name type="scientific">Lipomyces kononenkoae</name>
    <name type="common">Yeast</name>
    <dbReference type="NCBI Taxonomy" id="34357"/>
    <lineage>
        <taxon>Eukaryota</taxon>
        <taxon>Fungi</taxon>
        <taxon>Dikarya</taxon>
        <taxon>Ascomycota</taxon>
        <taxon>Saccharomycotina</taxon>
        <taxon>Lipomycetes</taxon>
        <taxon>Lipomycetales</taxon>
        <taxon>Lipomycetaceae</taxon>
        <taxon>Lipomyces</taxon>
    </lineage>
</organism>
<accession>A0ACC3SYY1</accession>
<gene>
    <name evidence="1" type="ORF">V1525DRAFT_408237</name>
</gene>
<name>A0ACC3SYY1_LIPKO</name>
<protein>
    <submittedName>
        <fullName evidence="1">Lon protease C-terminal proteolytic domain-containing protein</fullName>
    </submittedName>
</protein>
<keyword evidence="2" id="KW-1185">Reference proteome</keyword>
<proteinExistence type="predicted"/>
<evidence type="ECO:0000313" key="2">
    <source>
        <dbReference type="Proteomes" id="UP001433508"/>
    </source>
</evidence>
<dbReference type="EMBL" id="MU971398">
    <property type="protein sequence ID" value="KAK9236002.1"/>
    <property type="molecule type" value="Genomic_DNA"/>
</dbReference>
<dbReference type="Proteomes" id="UP001433508">
    <property type="component" value="Unassembled WGS sequence"/>
</dbReference>
<evidence type="ECO:0000313" key="1">
    <source>
        <dbReference type="EMBL" id="KAK9236002.1"/>
    </source>
</evidence>